<feature type="region of interest" description="Disordered" evidence="1">
    <location>
        <begin position="23"/>
        <end position="44"/>
    </location>
</feature>
<evidence type="ECO:0000256" key="2">
    <source>
        <dbReference type="SAM" id="SignalP"/>
    </source>
</evidence>
<protein>
    <submittedName>
        <fullName evidence="3">Uncharacterized protein</fullName>
    </submittedName>
</protein>
<dbReference type="AlphaFoldDB" id="A0A8J9X652"/>
<organism evidence="3">
    <name type="scientific">Phaeodactylum tricornutum</name>
    <name type="common">Diatom</name>
    <dbReference type="NCBI Taxonomy" id="2850"/>
    <lineage>
        <taxon>Eukaryota</taxon>
        <taxon>Sar</taxon>
        <taxon>Stramenopiles</taxon>
        <taxon>Ochrophyta</taxon>
        <taxon>Bacillariophyta</taxon>
        <taxon>Bacillariophyceae</taxon>
        <taxon>Bacillariophycidae</taxon>
        <taxon>Naviculales</taxon>
        <taxon>Phaeodactylaceae</taxon>
        <taxon>Phaeodactylum</taxon>
    </lineage>
</organism>
<name>A0A8J9X652_PHATR</name>
<sequence>MQLRCFAVALVAAIVQAQIPSDMPSDVPSGTPIQAPVEGGATSSMPSTMPVASNLCFICGEGRVVGNPDGVISGGDQTATCGEASMAGLSGMIPAFQCPLVQGIAPGLCDCREAGSPTAAPVFTTEGTPSASPVEVTSNATTRNMVLAIGSTIVSWMACWG</sequence>
<keyword evidence="2" id="KW-0732">Signal</keyword>
<feature type="signal peptide" evidence="2">
    <location>
        <begin position="1"/>
        <end position="17"/>
    </location>
</feature>
<dbReference type="Proteomes" id="UP000836788">
    <property type="component" value="Chromosome 20"/>
</dbReference>
<accession>A0A8J9X652</accession>
<gene>
    <name evidence="3" type="ORF">PTTT1_LOCUS29577</name>
</gene>
<reference evidence="3" key="1">
    <citation type="submission" date="2022-02" db="EMBL/GenBank/DDBJ databases">
        <authorList>
            <person name="Giguere J D."/>
        </authorList>
    </citation>
    <scope>NUCLEOTIDE SEQUENCE</scope>
    <source>
        <strain evidence="3">CCAP 1055/1</strain>
    </source>
</reference>
<dbReference type="EMBL" id="OU594961">
    <property type="protein sequence ID" value="CAG9285597.1"/>
    <property type="molecule type" value="Genomic_DNA"/>
</dbReference>
<proteinExistence type="predicted"/>
<evidence type="ECO:0000313" key="3">
    <source>
        <dbReference type="EMBL" id="CAG9285597.1"/>
    </source>
</evidence>
<feature type="chain" id="PRO_5035482705" evidence="2">
    <location>
        <begin position="18"/>
        <end position="161"/>
    </location>
</feature>
<evidence type="ECO:0000256" key="1">
    <source>
        <dbReference type="SAM" id="MobiDB-lite"/>
    </source>
</evidence>